<dbReference type="RefSeq" id="WP_345650048.1">
    <property type="nucleotide sequence ID" value="NZ_BAABEP010000033.1"/>
</dbReference>
<keyword evidence="2" id="KW-1185">Reference proteome</keyword>
<dbReference type="Proteomes" id="UP001499884">
    <property type="component" value="Unassembled WGS sequence"/>
</dbReference>
<sequence>MSAPGVVLLPEGAVAVDLDGPAGEEWRQCADVLWAGAPRPAEYAALLVRRVLRDYPGCALVVVACSDPAGVVWGFSAHPAPPGAPAAGRRDGCPCR</sequence>
<evidence type="ECO:0000313" key="2">
    <source>
        <dbReference type="Proteomes" id="UP001499884"/>
    </source>
</evidence>
<comment type="caution">
    <text evidence="1">The sequence shown here is derived from an EMBL/GenBank/DDBJ whole genome shotgun (WGS) entry which is preliminary data.</text>
</comment>
<dbReference type="EMBL" id="BAABEP010000033">
    <property type="protein sequence ID" value="GAA3741827.1"/>
    <property type="molecule type" value="Genomic_DNA"/>
</dbReference>
<proteinExistence type="predicted"/>
<evidence type="ECO:0000313" key="1">
    <source>
        <dbReference type="EMBL" id="GAA3741827.1"/>
    </source>
</evidence>
<gene>
    <name evidence="1" type="ORF">GCM10023082_43430</name>
</gene>
<reference evidence="2" key="1">
    <citation type="journal article" date="2019" name="Int. J. Syst. Evol. Microbiol.">
        <title>The Global Catalogue of Microorganisms (GCM) 10K type strain sequencing project: providing services to taxonomists for standard genome sequencing and annotation.</title>
        <authorList>
            <consortium name="The Broad Institute Genomics Platform"/>
            <consortium name="The Broad Institute Genome Sequencing Center for Infectious Disease"/>
            <person name="Wu L."/>
            <person name="Ma J."/>
        </authorList>
    </citation>
    <scope>NUCLEOTIDE SEQUENCE [LARGE SCALE GENOMIC DNA]</scope>
    <source>
        <strain evidence="2">JCM 30846</strain>
    </source>
</reference>
<organism evidence="1 2">
    <name type="scientific">Streptomyces tremellae</name>
    <dbReference type="NCBI Taxonomy" id="1124239"/>
    <lineage>
        <taxon>Bacteria</taxon>
        <taxon>Bacillati</taxon>
        <taxon>Actinomycetota</taxon>
        <taxon>Actinomycetes</taxon>
        <taxon>Kitasatosporales</taxon>
        <taxon>Streptomycetaceae</taxon>
        <taxon>Streptomyces</taxon>
    </lineage>
</organism>
<protein>
    <submittedName>
        <fullName evidence="1">Uncharacterized protein</fullName>
    </submittedName>
</protein>
<accession>A0ABP7FR34</accession>
<name>A0ABP7FR34_9ACTN</name>